<dbReference type="AlphaFoldDB" id="A0AAD6V7W1"/>
<accession>A0AAD6V7W1</accession>
<feature type="chain" id="PRO_5042205020" evidence="1">
    <location>
        <begin position="20"/>
        <end position="231"/>
    </location>
</feature>
<name>A0AAD6V7W1_9AGAR</name>
<sequence length="231" mass="26002">MWISTSLPAVMRWLGTAAGSETVWPGLAGNCKPTWIPVRPPVLLERDPDFFRQEQQSARRADLDRQLHMRIKKSAGAPMEHGHALELHAVLEPPFRRVRAGTRRRRRRRAHLELAPALVQRAARLGGALERVEDLVVRDLERLALRVDACADADDAQLAARFDGYAQAWIEGIRRRAGGAKGISVDAQICTEEAPKAQKFQRIKWQFGGLMREIKTMSNGDDCRKELSPSE</sequence>
<reference evidence="2" key="1">
    <citation type="submission" date="2023-03" db="EMBL/GenBank/DDBJ databases">
        <title>Massive genome expansion in bonnet fungi (Mycena s.s.) driven by repeated elements and novel gene families across ecological guilds.</title>
        <authorList>
            <consortium name="Lawrence Berkeley National Laboratory"/>
            <person name="Harder C.B."/>
            <person name="Miyauchi S."/>
            <person name="Viragh M."/>
            <person name="Kuo A."/>
            <person name="Thoen E."/>
            <person name="Andreopoulos B."/>
            <person name="Lu D."/>
            <person name="Skrede I."/>
            <person name="Drula E."/>
            <person name="Henrissat B."/>
            <person name="Morin E."/>
            <person name="Kohler A."/>
            <person name="Barry K."/>
            <person name="LaButti K."/>
            <person name="Morin E."/>
            <person name="Salamov A."/>
            <person name="Lipzen A."/>
            <person name="Mereny Z."/>
            <person name="Hegedus B."/>
            <person name="Baldrian P."/>
            <person name="Stursova M."/>
            <person name="Weitz H."/>
            <person name="Taylor A."/>
            <person name="Grigoriev I.V."/>
            <person name="Nagy L.G."/>
            <person name="Martin F."/>
            <person name="Kauserud H."/>
        </authorList>
    </citation>
    <scope>NUCLEOTIDE SEQUENCE</scope>
    <source>
        <strain evidence="2">9144</strain>
    </source>
</reference>
<dbReference type="EMBL" id="JARJCW010000044">
    <property type="protein sequence ID" value="KAJ7205171.1"/>
    <property type="molecule type" value="Genomic_DNA"/>
</dbReference>
<proteinExistence type="predicted"/>
<evidence type="ECO:0000256" key="1">
    <source>
        <dbReference type="SAM" id="SignalP"/>
    </source>
</evidence>
<feature type="signal peptide" evidence="1">
    <location>
        <begin position="1"/>
        <end position="19"/>
    </location>
</feature>
<dbReference type="Proteomes" id="UP001219525">
    <property type="component" value="Unassembled WGS sequence"/>
</dbReference>
<organism evidence="2 3">
    <name type="scientific">Mycena pura</name>
    <dbReference type="NCBI Taxonomy" id="153505"/>
    <lineage>
        <taxon>Eukaryota</taxon>
        <taxon>Fungi</taxon>
        <taxon>Dikarya</taxon>
        <taxon>Basidiomycota</taxon>
        <taxon>Agaricomycotina</taxon>
        <taxon>Agaricomycetes</taxon>
        <taxon>Agaricomycetidae</taxon>
        <taxon>Agaricales</taxon>
        <taxon>Marasmiineae</taxon>
        <taxon>Mycenaceae</taxon>
        <taxon>Mycena</taxon>
    </lineage>
</organism>
<gene>
    <name evidence="2" type="ORF">GGX14DRAFT_397716</name>
</gene>
<comment type="caution">
    <text evidence="2">The sequence shown here is derived from an EMBL/GenBank/DDBJ whole genome shotgun (WGS) entry which is preliminary data.</text>
</comment>
<evidence type="ECO:0000313" key="3">
    <source>
        <dbReference type="Proteomes" id="UP001219525"/>
    </source>
</evidence>
<keyword evidence="3" id="KW-1185">Reference proteome</keyword>
<protein>
    <submittedName>
        <fullName evidence="2">Uncharacterized protein</fullName>
    </submittedName>
</protein>
<evidence type="ECO:0000313" key="2">
    <source>
        <dbReference type="EMBL" id="KAJ7205171.1"/>
    </source>
</evidence>
<keyword evidence="1" id="KW-0732">Signal</keyword>